<dbReference type="AlphaFoldDB" id="A0AAV9ZUD4"/>
<dbReference type="Gene3D" id="3.40.50.80">
    <property type="entry name" value="Nucleotide-binding domain of ferredoxin-NADP reductase (FNR) module"/>
    <property type="match status" value="1"/>
</dbReference>
<evidence type="ECO:0000313" key="3">
    <source>
        <dbReference type="Proteomes" id="UP001362999"/>
    </source>
</evidence>
<comment type="caution">
    <text evidence="2">The sequence shown here is derived from an EMBL/GenBank/DDBJ whole genome shotgun (WGS) entry which is preliminary data.</text>
</comment>
<feature type="signal peptide" evidence="1">
    <location>
        <begin position="1"/>
        <end position="19"/>
    </location>
</feature>
<feature type="chain" id="PRO_5043721017" evidence="1">
    <location>
        <begin position="20"/>
        <end position="83"/>
    </location>
</feature>
<protein>
    <submittedName>
        <fullName evidence="2">Uncharacterized protein</fullName>
    </submittedName>
</protein>
<dbReference type="Proteomes" id="UP001362999">
    <property type="component" value="Unassembled WGS sequence"/>
</dbReference>
<organism evidence="2 3">
    <name type="scientific">Favolaschia claudopus</name>
    <dbReference type="NCBI Taxonomy" id="2862362"/>
    <lineage>
        <taxon>Eukaryota</taxon>
        <taxon>Fungi</taxon>
        <taxon>Dikarya</taxon>
        <taxon>Basidiomycota</taxon>
        <taxon>Agaricomycotina</taxon>
        <taxon>Agaricomycetes</taxon>
        <taxon>Agaricomycetidae</taxon>
        <taxon>Agaricales</taxon>
        <taxon>Marasmiineae</taxon>
        <taxon>Mycenaceae</taxon>
        <taxon>Favolaschia</taxon>
    </lineage>
</organism>
<reference evidence="2 3" key="1">
    <citation type="journal article" date="2024" name="J Genomics">
        <title>Draft genome sequencing and assembly of Favolaschia claudopus CIRM-BRFM 2984 isolated from oak limbs.</title>
        <authorList>
            <person name="Navarro D."/>
            <person name="Drula E."/>
            <person name="Chaduli D."/>
            <person name="Cazenave R."/>
            <person name="Ahrendt S."/>
            <person name="Wang J."/>
            <person name="Lipzen A."/>
            <person name="Daum C."/>
            <person name="Barry K."/>
            <person name="Grigoriev I.V."/>
            <person name="Favel A."/>
            <person name="Rosso M.N."/>
            <person name="Martin F."/>
        </authorList>
    </citation>
    <scope>NUCLEOTIDE SEQUENCE [LARGE SCALE GENOMIC DNA]</scope>
    <source>
        <strain evidence="2 3">CIRM-BRFM 2984</strain>
    </source>
</reference>
<keyword evidence="3" id="KW-1185">Reference proteome</keyword>
<proteinExistence type="predicted"/>
<gene>
    <name evidence="2" type="ORF">R3P38DRAFT_223479</name>
</gene>
<sequence length="83" mass="8700">MQRIVLLLLGLPGVQLIQGRPSVGEIVDTEITGARGGSMSVNVCGTPELGQSVRLALRGGFGRFTDVLRGGPSVQLHVEAFDV</sequence>
<dbReference type="InterPro" id="IPR039261">
    <property type="entry name" value="FNR_nucleotide-bd"/>
</dbReference>
<dbReference type="EMBL" id="JAWWNJ010000113">
    <property type="protein sequence ID" value="KAK6992121.1"/>
    <property type="molecule type" value="Genomic_DNA"/>
</dbReference>
<evidence type="ECO:0000313" key="2">
    <source>
        <dbReference type="EMBL" id="KAK6992121.1"/>
    </source>
</evidence>
<keyword evidence="1" id="KW-0732">Signal</keyword>
<evidence type="ECO:0000256" key="1">
    <source>
        <dbReference type="SAM" id="SignalP"/>
    </source>
</evidence>
<accession>A0AAV9ZUD4</accession>
<name>A0AAV9ZUD4_9AGAR</name>